<sequence length="251" mass="26073">MGQASSTALPTLFVHGIRTSSSMWRAQLAALHAQGHRALAIDLPGHGARIGEPFSVDAAISAIDDGVRELGGRVLLVGLSLGGYFSIEYAARHPHRVAGLIAASCSTRPRGAGLAGYRGLAAAIKRLPDRGLALNNAMARLAVGAEGSVDLGAGGIALEVMDGALAAAGSLDPLAGLARYPGPVWIVNGRLDHFRVDEARFVRANPNTRHVLIPGATHLVSLVKPERFTAIVLGALHELEAESRSIVDSAE</sequence>
<dbReference type="Gene3D" id="3.40.50.1820">
    <property type="entry name" value="alpha/beta hydrolase"/>
    <property type="match status" value="1"/>
</dbReference>
<feature type="domain" description="AB hydrolase-1" evidence="1">
    <location>
        <begin position="12"/>
        <end position="229"/>
    </location>
</feature>
<dbReference type="SUPFAM" id="SSF53474">
    <property type="entry name" value="alpha/beta-Hydrolases"/>
    <property type="match status" value="1"/>
</dbReference>
<dbReference type="Pfam" id="PF12697">
    <property type="entry name" value="Abhydrolase_6"/>
    <property type="match status" value="1"/>
</dbReference>
<evidence type="ECO:0000259" key="1">
    <source>
        <dbReference type="Pfam" id="PF12697"/>
    </source>
</evidence>
<protein>
    <submittedName>
        <fullName evidence="2">Pimeloyl-ACP methyl ester carboxylesterase</fullName>
    </submittedName>
</protein>
<dbReference type="Proteomes" id="UP000291483">
    <property type="component" value="Unassembled WGS sequence"/>
</dbReference>
<name>A0A4Q8ALM6_9MICO</name>
<dbReference type="InterPro" id="IPR050228">
    <property type="entry name" value="Carboxylesterase_BioH"/>
</dbReference>
<evidence type="ECO:0000313" key="2">
    <source>
        <dbReference type="EMBL" id="RZU65444.1"/>
    </source>
</evidence>
<dbReference type="EMBL" id="SHLC01000001">
    <property type="protein sequence ID" value="RZU65444.1"/>
    <property type="molecule type" value="Genomic_DNA"/>
</dbReference>
<dbReference type="InterPro" id="IPR029058">
    <property type="entry name" value="AB_hydrolase_fold"/>
</dbReference>
<accession>A0A4Q8ALM6</accession>
<proteinExistence type="predicted"/>
<comment type="caution">
    <text evidence="2">The sequence shown here is derived from an EMBL/GenBank/DDBJ whole genome shotgun (WGS) entry which is preliminary data.</text>
</comment>
<dbReference type="PANTHER" id="PTHR43194">
    <property type="entry name" value="HYDROLASE ALPHA/BETA FOLD FAMILY"/>
    <property type="match status" value="1"/>
</dbReference>
<reference evidence="2 3" key="1">
    <citation type="submission" date="2019-02" db="EMBL/GenBank/DDBJ databases">
        <title>Sequencing the genomes of 1000 actinobacteria strains.</title>
        <authorList>
            <person name="Klenk H.-P."/>
        </authorList>
    </citation>
    <scope>NUCLEOTIDE SEQUENCE [LARGE SCALE GENOMIC DNA]</scope>
    <source>
        <strain evidence="2 3">DSM 18319</strain>
    </source>
</reference>
<dbReference type="InterPro" id="IPR000073">
    <property type="entry name" value="AB_hydrolase_1"/>
</dbReference>
<dbReference type="PRINTS" id="PR00111">
    <property type="entry name" value="ABHYDROLASE"/>
</dbReference>
<gene>
    <name evidence="2" type="ORF">EV379_1778</name>
</gene>
<dbReference type="PANTHER" id="PTHR43194:SF2">
    <property type="entry name" value="PEROXISOMAL MEMBRANE PROTEIN LPX1"/>
    <property type="match status" value="1"/>
</dbReference>
<keyword evidence="3" id="KW-1185">Reference proteome</keyword>
<dbReference type="AlphaFoldDB" id="A0A4Q8ALM6"/>
<evidence type="ECO:0000313" key="3">
    <source>
        <dbReference type="Proteomes" id="UP000291483"/>
    </source>
</evidence>
<dbReference type="GO" id="GO:0003824">
    <property type="term" value="F:catalytic activity"/>
    <property type="evidence" value="ECO:0007669"/>
    <property type="project" value="UniProtKB-ARBA"/>
</dbReference>
<organism evidence="2 3">
    <name type="scientific">Microterricola gilva</name>
    <dbReference type="NCBI Taxonomy" id="393267"/>
    <lineage>
        <taxon>Bacteria</taxon>
        <taxon>Bacillati</taxon>
        <taxon>Actinomycetota</taxon>
        <taxon>Actinomycetes</taxon>
        <taxon>Micrococcales</taxon>
        <taxon>Microbacteriaceae</taxon>
        <taxon>Microterricola</taxon>
    </lineage>
</organism>
<dbReference type="RefSeq" id="WP_165397335.1">
    <property type="nucleotide sequence ID" value="NZ_SHLC01000001.1"/>
</dbReference>